<name>A0A2S8BBX3_9MYCO</name>
<organism evidence="1 2">
    <name type="scientific">Mycobacterium talmoniae</name>
    <dbReference type="NCBI Taxonomy" id="1858794"/>
    <lineage>
        <taxon>Bacteria</taxon>
        <taxon>Bacillati</taxon>
        <taxon>Actinomycetota</taxon>
        <taxon>Actinomycetes</taxon>
        <taxon>Mycobacteriales</taxon>
        <taxon>Mycobacteriaceae</taxon>
        <taxon>Mycobacterium</taxon>
    </lineage>
</organism>
<evidence type="ECO:0000313" key="2">
    <source>
        <dbReference type="Proteomes" id="UP000238296"/>
    </source>
</evidence>
<sequence length="59" mass="6015">MILGLATATMVESTRIMKNPTTIAHSADQGFAVAGRVAVLMPATAADPNTGGQQTRATT</sequence>
<proteinExistence type="predicted"/>
<reference evidence="1 2" key="1">
    <citation type="journal article" date="2017" name="Int. J. Syst. Evol. Microbiol.">
        <title>Mycobacterium talmoniae sp. nov., a slowly growing mycobacterium isolated from human respiratory samples.</title>
        <authorList>
            <person name="Davidson R.M."/>
            <person name="DeGroote M.A."/>
            <person name="Marola J.L."/>
            <person name="Buss S."/>
            <person name="Jones V."/>
            <person name="McNeil M.R."/>
            <person name="Freifeld A.G."/>
            <person name="Elaine Epperson L."/>
            <person name="Hasan N.A."/>
            <person name="Jackson M."/>
            <person name="Iwen P.C."/>
            <person name="Salfinger M."/>
            <person name="Strong M."/>
        </authorList>
    </citation>
    <scope>NUCLEOTIDE SEQUENCE [LARGE SCALE GENOMIC DNA]</scope>
    <source>
        <strain evidence="1 2">ATCC BAA-2683</strain>
    </source>
</reference>
<gene>
    <name evidence="1" type="ORF">C1Y40_05690</name>
</gene>
<dbReference type="AlphaFoldDB" id="A0A2S8BBX3"/>
<dbReference type="EMBL" id="PPEA01000944">
    <property type="protein sequence ID" value="PQM44152.1"/>
    <property type="molecule type" value="Genomic_DNA"/>
</dbReference>
<dbReference type="Proteomes" id="UP000238296">
    <property type="component" value="Unassembled WGS sequence"/>
</dbReference>
<accession>A0A2S8BBX3</accession>
<evidence type="ECO:0000313" key="1">
    <source>
        <dbReference type="EMBL" id="PQM44152.1"/>
    </source>
</evidence>
<comment type="caution">
    <text evidence="1">The sequence shown here is derived from an EMBL/GenBank/DDBJ whole genome shotgun (WGS) entry which is preliminary data.</text>
</comment>
<protein>
    <submittedName>
        <fullName evidence="1">Uncharacterized protein</fullName>
    </submittedName>
</protein>